<reference evidence="4 5" key="1">
    <citation type="journal article" date="2014" name="Antonie Van Leeuwenhoek">
        <title>Fictibacillus enclensis sp. nov., isolated from marine sediment.</title>
        <authorList>
            <person name="Dastager S.G."/>
            <person name="Mawlankar R."/>
            <person name="Srinivasan K."/>
            <person name="Tang S.K."/>
            <person name="Lee J.C."/>
            <person name="Ramana V.V."/>
            <person name="Shouche Y.S."/>
        </authorList>
    </citation>
    <scope>NUCLEOTIDE SEQUENCE [LARGE SCALE GENOMIC DNA]</scope>
    <source>
        <strain evidence="4 5">NIO-1003</strain>
    </source>
</reference>
<sequence length="349" mass="37909">MYKRFKIGAPLFLLSASLLMAGCGMGGNKADNEVDPPKVNYVKEGKSLDAETTAKANKNAVKRQLFLLDSNGLVVPQMLNLPKTGTAAKQVLEYLVKDGPVSNILPNGFQAVLPPDTQVLDVAVSKDGTATANFSKEFMDYRGQDEQKLLQAITFTLTQFDNIKNVKIQIDGKDQKVMPVNHTPINDGISRADGINIENGDVVDMTGSDTATLYFVAQNDSQTYYVPVTRRVAKNDSDPISAAIHELVQGPGEQSRLLTGMRNDVKLLDPPVLKHGVATLNFNKAILENKSEHTIDDTVLQSIVLSLTELNGVKKVAIQVDGKAKLKNEEGKSITAPVSRPEMVNTGEF</sequence>
<dbReference type="Proteomes" id="UP000054099">
    <property type="component" value="Unassembled WGS sequence"/>
</dbReference>
<dbReference type="SMART" id="SM00909">
    <property type="entry name" value="Germane"/>
    <property type="match status" value="2"/>
</dbReference>
<dbReference type="Pfam" id="PF10646">
    <property type="entry name" value="Germane"/>
    <property type="match status" value="2"/>
</dbReference>
<feature type="domain" description="GerMN" evidence="3">
    <location>
        <begin position="88"/>
        <end position="179"/>
    </location>
</feature>
<feature type="signal peptide" evidence="2">
    <location>
        <begin position="1"/>
        <end position="21"/>
    </location>
</feature>
<dbReference type="RefSeq" id="WP_061972571.1">
    <property type="nucleotide sequence ID" value="NZ_FMAV01000002.1"/>
</dbReference>
<keyword evidence="5" id="KW-1185">Reference proteome</keyword>
<evidence type="ECO:0000313" key="5">
    <source>
        <dbReference type="Proteomes" id="UP000054099"/>
    </source>
</evidence>
<feature type="region of interest" description="Disordered" evidence="1">
    <location>
        <begin position="330"/>
        <end position="349"/>
    </location>
</feature>
<keyword evidence="2" id="KW-0732">Signal</keyword>
<dbReference type="EMBL" id="LNQN01000002">
    <property type="protein sequence ID" value="KSU83733.1"/>
    <property type="molecule type" value="Genomic_DNA"/>
</dbReference>
<evidence type="ECO:0000259" key="3">
    <source>
        <dbReference type="SMART" id="SM00909"/>
    </source>
</evidence>
<accession>A0A0V8J9T3</accession>
<feature type="chain" id="PRO_5038486684" evidence="2">
    <location>
        <begin position="22"/>
        <end position="349"/>
    </location>
</feature>
<organism evidence="4 5">
    <name type="scientific">Fictibacillus enclensis</name>
    <dbReference type="NCBI Taxonomy" id="1017270"/>
    <lineage>
        <taxon>Bacteria</taxon>
        <taxon>Bacillati</taxon>
        <taxon>Bacillota</taxon>
        <taxon>Bacilli</taxon>
        <taxon>Bacillales</taxon>
        <taxon>Fictibacillaceae</taxon>
        <taxon>Fictibacillus</taxon>
    </lineage>
</organism>
<proteinExistence type="predicted"/>
<evidence type="ECO:0000256" key="1">
    <source>
        <dbReference type="SAM" id="MobiDB-lite"/>
    </source>
</evidence>
<name>A0A0V8J9T3_9BACL</name>
<gene>
    <name evidence="4" type="ORF">AS030_14435</name>
</gene>
<evidence type="ECO:0000256" key="2">
    <source>
        <dbReference type="SAM" id="SignalP"/>
    </source>
</evidence>
<dbReference type="PROSITE" id="PS51257">
    <property type="entry name" value="PROKAR_LIPOPROTEIN"/>
    <property type="match status" value="1"/>
</dbReference>
<evidence type="ECO:0000313" key="4">
    <source>
        <dbReference type="EMBL" id="KSU83733.1"/>
    </source>
</evidence>
<dbReference type="AlphaFoldDB" id="A0A0V8J9T3"/>
<protein>
    <submittedName>
        <fullName evidence="4">Sporulation protein</fullName>
    </submittedName>
</protein>
<comment type="caution">
    <text evidence="4">The sequence shown here is derived from an EMBL/GenBank/DDBJ whole genome shotgun (WGS) entry which is preliminary data.</text>
</comment>
<dbReference type="OrthoDB" id="1715058at2"/>
<dbReference type="InterPro" id="IPR019606">
    <property type="entry name" value="GerMN"/>
</dbReference>
<feature type="domain" description="GerMN" evidence="3">
    <location>
        <begin position="240"/>
        <end position="329"/>
    </location>
</feature>